<dbReference type="SUPFAM" id="SSF51206">
    <property type="entry name" value="cAMP-binding domain-like"/>
    <property type="match status" value="1"/>
</dbReference>
<dbReference type="InterPro" id="IPR050397">
    <property type="entry name" value="Env_Response_Regulators"/>
</dbReference>
<dbReference type="PANTHER" id="PTHR24567">
    <property type="entry name" value="CRP FAMILY TRANSCRIPTIONAL REGULATORY PROTEIN"/>
    <property type="match status" value="1"/>
</dbReference>
<name>A0A926EVX4_9FIRM</name>
<comment type="caution">
    <text evidence="6">The sequence shown here is derived from an EMBL/GenBank/DDBJ whole genome shotgun (WGS) entry which is preliminary data.</text>
</comment>
<dbReference type="GO" id="GO:0003677">
    <property type="term" value="F:DNA binding"/>
    <property type="evidence" value="ECO:0007669"/>
    <property type="project" value="UniProtKB-KW"/>
</dbReference>
<dbReference type="InterPro" id="IPR036390">
    <property type="entry name" value="WH_DNA-bd_sf"/>
</dbReference>
<dbReference type="GO" id="GO:0005829">
    <property type="term" value="C:cytosol"/>
    <property type="evidence" value="ECO:0007669"/>
    <property type="project" value="TreeGrafter"/>
</dbReference>
<evidence type="ECO:0000313" key="6">
    <source>
        <dbReference type="EMBL" id="MBC8587215.1"/>
    </source>
</evidence>
<dbReference type="Proteomes" id="UP000601171">
    <property type="component" value="Unassembled WGS sequence"/>
</dbReference>
<dbReference type="CDD" id="cd00038">
    <property type="entry name" value="CAP_ED"/>
    <property type="match status" value="1"/>
</dbReference>
<keyword evidence="2" id="KW-0238">DNA-binding</keyword>
<dbReference type="SMART" id="SM00419">
    <property type="entry name" value="HTH_CRP"/>
    <property type="match status" value="1"/>
</dbReference>
<gene>
    <name evidence="6" type="ORF">H8707_03025</name>
</gene>
<dbReference type="Gene3D" id="1.10.10.10">
    <property type="entry name" value="Winged helix-like DNA-binding domain superfamily/Winged helix DNA-binding domain"/>
    <property type="match status" value="1"/>
</dbReference>
<sequence length="221" mass="25015">MKGNERNCIELVPIFSNLTQEEMLEVAAITSQKILEKGEMIYRAGEKLDRLYVIHSGKVKIARLNDSGKEQVIRILGQGDFLGELSLFSPTPMTDFGETLEKTTMCMIDGAQLKSLMLKFPGVAFKVMEELSSRLEKVENLVEDISLNSVEKRLANTLLKMSNDNNEVVLKMSKKDLASYIGMSQETLSRKLSYFQEIGLIKLVGHRRIILLDREGLSDFY</sequence>
<evidence type="ECO:0000256" key="3">
    <source>
        <dbReference type="ARBA" id="ARBA00023163"/>
    </source>
</evidence>
<dbReference type="PRINTS" id="PR00034">
    <property type="entry name" value="HTHCRP"/>
</dbReference>
<dbReference type="InterPro" id="IPR012318">
    <property type="entry name" value="HTH_CRP"/>
</dbReference>
<dbReference type="PANTHER" id="PTHR24567:SF28">
    <property type="entry name" value="LISTERIOLYSIN REGULATORY PROTEIN"/>
    <property type="match status" value="1"/>
</dbReference>
<evidence type="ECO:0000259" key="5">
    <source>
        <dbReference type="PROSITE" id="PS51063"/>
    </source>
</evidence>
<keyword evidence="7" id="KW-1185">Reference proteome</keyword>
<feature type="domain" description="Cyclic nucleotide-binding" evidence="4">
    <location>
        <begin position="14"/>
        <end position="134"/>
    </location>
</feature>
<feature type="domain" description="HTH crp-type" evidence="5">
    <location>
        <begin position="148"/>
        <end position="215"/>
    </location>
</feature>
<dbReference type="AlphaFoldDB" id="A0A926EVX4"/>
<dbReference type="EMBL" id="JACRTG010000008">
    <property type="protein sequence ID" value="MBC8587215.1"/>
    <property type="molecule type" value="Genomic_DNA"/>
</dbReference>
<protein>
    <submittedName>
        <fullName evidence="6">Crp/Fnr family transcriptional regulator</fullName>
    </submittedName>
</protein>
<keyword evidence="3" id="KW-0804">Transcription</keyword>
<reference evidence="6" key="1">
    <citation type="submission" date="2020-08" db="EMBL/GenBank/DDBJ databases">
        <title>Genome public.</title>
        <authorList>
            <person name="Liu C."/>
            <person name="Sun Q."/>
        </authorList>
    </citation>
    <scope>NUCLEOTIDE SEQUENCE</scope>
    <source>
        <strain evidence="6">BX21</strain>
    </source>
</reference>
<dbReference type="Pfam" id="PF13545">
    <property type="entry name" value="HTH_Crp_2"/>
    <property type="match status" value="1"/>
</dbReference>
<dbReference type="GO" id="GO:0003700">
    <property type="term" value="F:DNA-binding transcription factor activity"/>
    <property type="evidence" value="ECO:0007669"/>
    <property type="project" value="TreeGrafter"/>
</dbReference>
<evidence type="ECO:0000256" key="1">
    <source>
        <dbReference type="ARBA" id="ARBA00023015"/>
    </source>
</evidence>
<dbReference type="Gene3D" id="2.60.120.10">
    <property type="entry name" value="Jelly Rolls"/>
    <property type="match status" value="1"/>
</dbReference>
<evidence type="ECO:0000259" key="4">
    <source>
        <dbReference type="PROSITE" id="PS50042"/>
    </source>
</evidence>
<dbReference type="InterPro" id="IPR036388">
    <property type="entry name" value="WH-like_DNA-bd_sf"/>
</dbReference>
<dbReference type="CDD" id="cd00092">
    <property type="entry name" value="HTH_CRP"/>
    <property type="match status" value="1"/>
</dbReference>
<dbReference type="InterPro" id="IPR018490">
    <property type="entry name" value="cNMP-bd_dom_sf"/>
</dbReference>
<dbReference type="SMART" id="SM00100">
    <property type="entry name" value="cNMP"/>
    <property type="match status" value="1"/>
</dbReference>
<organism evidence="6 7">
    <name type="scientific">Paratissierella segnis</name>
    <dbReference type="NCBI Taxonomy" id="2763679"/>
    <lineage>
        <taxon>Bacteria</taxon>
        <taxon>Bacillati</taxon>
        <taxon>Bacillota</taxon>
        <taxon>Tissierellia</taxon>
        <taxon>Tissierellales</taxon>
        <taxon>Tissierellaceae</taxon>
        <taxon>Paratissierella</taxon>
    </lineage>
</organism>
<keyword evidence="1" id="KW-0805">Transcription regulation</keyword>
<accession>A0A926EVX4</accession>
<dbReference type="InterPro" id="IPR014710">
    <property type="entry name" value="RmlC-like_jellyroll"/>
</dbReference>
<evidence type="ECO:0000313" key="7">
    <source>
        <dbReference type="Proteomes" id="UP000601171"/>
    </source>
</evidence>
<proteinExistence type="predicted"/>
<dbReference type="Pfam" id="PF00027">
    <property type="entry name" value="cNMP_binding"/>
    <property type="match status" value="1"/>
</dbReference>
<dbReference type="InterPro" id="IPR000595">
    <property type="entry name" value="cNMP-bd_dom"/>
</dbReference>
<evidence type="ECO:0000256" key="2">
    <source>
        <dbReference type="ARBA" id="ARBA00023125"/>
    </source>
</evidence>
<dbReference type="PROSITE" id="PS51063">
    <property type="entry name" value="HTH_CRP_2"/>
    <property type="match status" value="1"/>
</dbReference>
<dbReference type="PROSITE" id="PS50042">
    <property type="entry name" value="CNMP_BINDING_3"/>
    <property type="match status" value="1"/>
</dbReference>
<dbReference type="SUPFAM" id="SSF46785">
    <property type="entry name" value="Winged helix' DNA-binding domain"/>
    <property type="match status" value="1"/>
</dbReference>